<keyword evidence="1" id="KW-0812">Transmembrane</keyword>
<dbReference type="InterPro" id="IPR051091">
    <property type="entry name" value="O-Glucosyltr/Glycosyltrsf_90"/>
</dbReference>
<sequence length="480" mass="55307">MCRFESSLRLPRGQPSTSTFRHILYMLALYIYLRMNRDPNMPQYRTIGGPRRPFFLRVVFIEAFLAAIGLVAVIRFILGYSSDPFAVTATKSNAVYPSSLHGESEAGQNWGRRSLFLTSKQCRKEYPLLFKPIDEGVERGEFEFHRGPDDYTAFVSARIKNNKHRSAALHQIHKALVTSPEPLPDTVFSFTPVDHPKNNSWGYSKWYDHTAPLNFWPVPHFGHWSWPVKYVGPLHEAFDAVSAIEADLPFDSKTDKLFWRGTIYFNPIQNANLRANLITATSNKEWADIDSLQWTALEKSKNIIQIPEICRYKYIAYTEGISYSGRLPFHMLCESIIITPPINYLMHSTHLIKPLHAWTLGFKSTKPMTAWGVKRMQKAWPVTEGYGASEANAIFVSPDWSDLEETILWLRRNPKIARGIARRQKELYVEKGYLSEGAEMCYWRELIRGWNKVAIPTGDGWDQLGTPWETYVLRGSTDWN</sequence>
<feature type="transmembrane region" description="Helical" evidence="1">
    <location>
        <begin position="16"/>
        <end position="33"/>
    </location>
</feature>
<name>A0AAD6J1B0_DREDA</name>
<dbReference type="InterPro" id="IPR006598">
    <property type="entry name" value="CAP10"/>
</dbReference>
<gene>
    <name evidence="3" type="ORF">Dda_2598</name>
</gene>
<feature type="transmembrane region" description="Helical" evidence="1">
    <location>
        <begin position="54"/>
        <end position="78"/>
    </location>
</feature>
<organism evidence="3 4">
    <name type="scientific">Drechslerella dactyloides</name>
    <name type="common">Nematode-trapping fungus</name>
    <name type="synonym">Arthrobotrys dactyloides</name>
    <dbReference type="NCBI Taxonomy" id="74499"/>
    <lineage>
        <taxon>Eukaryota</taxon>
        <taxon>Fungi</taxon>
        <taxon>Dikarya</taxon>
        <taxon>Ascomycota</taxon>
        <taxon>Pezizomycotina</taxon>
        <taxon>Orbiliomycetes</taxon>
        <taxon>Orbiliales</taxon>
        <taxon>Orbiliaceae</taxon>
        <taxon>Drechslerella</taxon>
    </lineage>
</organism>
<feature type="domain" description="Glycosyl transferase CAP10" evidence="2">
    <location>
        <begin position="182"/>
        <end position="450"/>
    </location>
</feature>
<evidence type="ECO:0000313" key="4">
    <source>
        <dbReference type="Proteomes" id="UP001221413"/>
    </source>
</evidence>
<dbReference type="Proteomes" id="UP001221413">
    <property type="component" value="Unassembled WGS sequence"/>
</dbReference>
<protein>
    <recommendedName>
        <fullName evidence="2">Glycosyl transferase CAP10 domain-containing protein</fullName>
    </recommendedName>
</protein>
<evidence type="ECO:0000313" key="3">
    <source>
        <dbReference type="EMBL" id="KAJ6261799.1"/>
    </source>
</evidence>
<reference evidence="3" key="1">
    <citation type="submission" date="2023-01" db="EMBL/GenBank/DDBJ databases">
        <title>The chitinases involved in constricting ring structure development in the nematode-trapping fungus Drechslerella dactyloides.</title>
        <authorList>
            <person name="Wang R."/>
            <person name="Zhang L."/>
            <person name="Tang P."/>
            <person name="Li S."/>
            <person name="Liang L."/>
        </authorList>
    </citation>
    <scope>NUCLEOTIDE SEQUENCE</scope>
    <source>
        <strain evidence="3">YMF1.00031</strain>
    </source>
</reference>
<accession>A0AAD6J1B0</accession>
<keyword evidence="4" id="KW-1185">Reference proteome</keyword>
<dbReference type="AlphaFoldDB" id="A0AAD6J1B0"/>
<dbReference type="PANTHER" id="PTHR12203:SF63">
    <property type="entry name" value="GLYCOSYL TRANSFERASE CAP10 DOMAIN-CONTAINING PROTEIN"/>
    <property type="match status" value="1"/>
</dbReference>
<keyword evidence="1" id="KW-0472">Membrane</keyword>
<proteinExistence type="predicted"/>
<dbReference type="Pfam" id="PF05686">
    <property type="entry name" value="Glyco_transf_90"/>
    <property type="match status" value="1"/>
</dbReference>
<evidence type="ECO:0000259" key="2">
    <source>
        <dbReference type="SMART" id="SM00672"/>
    </source>
</evidence>
<evidence type="ECO:0000256" key="1">
    <source>
        <dbReference type="SAM" id="Phobius"/>
    </source>
</evidence>
<dbReference type="EMBL" id="JAQGDS010000003">
    <property type="protein sequence ID" value="KAJ6261799.1"/>
    <property type="molecule type" value="Genomic_DNA"/>
</dbReference>
<comment type="caution">
    <text evidence="3">The sequence shown here is derived from an EMBL/GenBank/DDBJ whole genome shotgun (WGS) entry which is preliminary data.</text>
</comment>
<keyword evidence="1" id="KW-1133">Transmembrane helix</keyword>
<dbReference type="PANTHER" id="PTHR12203">
    <property type="entry name" value="KDEL LYS-ASP-GLU-LEU CONTAINING - RELATED"/>
    <property type="match status" value="1"/>
</dbReference>
<dbReference type="SMART" id="SM00672">
    <property type="entry name" value="CAP10"/>
    <property type="match status" value="1"/>
</dbReference>